<reference evidence="4 5" key="1">
    <citation type="submission" date="2020-08" db="EMBL/GenBank/DDBJ databases">
        <title>Genomic Encyclopedia of Type Strains, Phase IV (KMG-IV): sequencing the most valuable type-strain genomes for metagenomic binning, comparative biology and taxonomic classification.</title>
        <authorList>
            <person name="Goeker M."/>
        </authorList>
    </citation>
    <scope>NUCLEOTIDE SEQUENCE [LARGE SCALE GENOMIC DNA]</scope>
    <source>
        <strain evidence="4 5">DSM 100044</strain>
    </source>
</reference>
<dbReference type="Pfam" id="PF13649">
    <property type="entry name" value="Methyltransf_25"/>
    <property type="match status" value="1"/>
</dbReference>
<protein>
    <submittedName>
        <fullName evidence="4">SAM-dependent methyltransferase</fullName>
    </submittedName>
</protein>
<evidence type="ECO:0000313" key="5">
    <source>
        <dbReference type="Proteomes" id="UP000546200"/>
    </source>
</evidence>
<feature type="domain" description="Methyltransferase" evidence="3">
    <location>
        <begin position="133"/>
        <end position="228"/>
    </location>
</feature>
<comment type="caution">
    <text evidence="4">The sequence shown here is derived from an EMBL/GenBank/DDBJ whole genome shotgun (WGS) entry which is preliminary data.</text>
</comment>
<dbReference type="InterPro" id="IPR029063">
    <property type="entry name" value="SAM-dependent_MTases_sf"/>
</dbReference>
<keyword evidence="1 4" id="KW-0489">Methyltransferase</keyword>
<dbReference type="InterPro" id="IPR041698">
    <property type="entry name" value="Methyltransf_25"/>
</dbReference>
<dbReference type="SUPFAM" id="SSF53335">
    <property type="entry name" value="S-adenosyl-L-methionine-dependent methyltransferases"/>
    <property type="match status" value="1"/>
</dbReference>
<dbReference type="CDD" id="cd02440">
    <property type="entry name" value="AdoMet_MTases"/>
    <property type="match status" value="1"/>
</dbReference>
<accession>A0A7W9BE31</accession>
<evidence type="ECO:0000256" key="2">
    <source>
        <dbReference type="ARBA" id="ARBA00022679"/>
    </source>
</evidence>
<dbReference type="Gene3D" id="3.40.50.150">
    <property type="entry name" value="Vaccinia Virus protein VP39"/>
    <property type="match status" value="1"/>
</dbReference>
<dbReference type="EMBL" id="JACIJK010000006">
    <property type="protein sequence ID" value="MBB5715554.1"/>
    <property type="molecule type" value="Genomic_DNA"/>
</dbReference>
<keyword evidence="5" id="KW-1185">Reference proteome</keyword>
<dbReference type="GO" id="GO:0032259">
    <property type="term" value="P:methylation"/>
    <property type="evidence" value="ECO:0007669"/>
    <property type="project" value="UniProtKB-KW"/>
</dbReference>
<evidence type="ECO:0000313" key="4">
    <source>
        <dbReference type="EMBL" id="MBB5715554.1"/>
    </source>
</evidence>
<dbReference type="RefSeq" id="WP_184057936.1">
    <property type="nucleotide sequence ID" value="NZ_JACIJK010000006.1"/>
</dbReference>
<evidence type="ECO:0000259" key="3">
    <source>
        <dbReference type="Pfam" id="PF13649"/>
    </source>
</evidence>
<proteinExistence type="predicted"/>
<dbReference type="PANTHER" id="PTHR44942">
    <property type="entry name" value="METHYLTRANSF_11 DOMAIN-CONTAINING PROTEIN"/>
    <property type="match status" value="1"/>
</dbReference>
<gene>
    <name evidence="4" type="ORF">FHS94_002400</name>
</gene>
<dbReference type="Proteomes" id="UP000546200">
    <property type="component" value="Unassembled WGS sequence"/>
</dbReference>
<dbReference type="PANTHER" id="PTHR44942:SF4">
    <property type="entry name" value="METHYLTRANSFERASE TYPE 11 DOMAIN-CONTAINING PROTEIN"/>
    <property type="match status" value="1"/>
</dbReference>
<dbReference type="AlphaFoldDB" id="A0A7W9BE31"/>
<sequence>MRDALLDRCRQGQISPQIALAQMVIGGVMPDGEVLARLARHELPDSPVRALADLATTHRDQLRVLQDVAASGIDPVGDDPVAATAALYDRLVAVAPEAAVAFYSLGDPTLLDRATAELVSVIRSWATVPGADVLDLGCGIGRVTLALADEANSVLGLDVSAGMVAEAARRGAGHTNVRFAVGNGRDLAGVGDASIDLLIAADSFPYVVGAGLAGAYVAEAARVLRPAGVMLVFNWSYRGDVAADVAEARALAEAHGLTLDRAGERPFRIWDGTGFRLNRASA</sequence>
<evidence type="ECO:0000256" key="1">
    <source>
        <dbReference type="ARBA" id="ARBA00022603"/>
    </source>
</evidence>
<keyword evidence="2 4" id="KW-0808">Transferase</keyword>
<organism evidence="4 5">
    <name type="scientific">Sphingomonas aerophila</name>
    <dbReference type="NCBI Taxonomy" id="1344948"/>
    <lineage>
        <taxon>Bacteria</taxon>
        <taxon>Pseudomonadati</taxon>
        <taxon>Pseudomonadota</taxon>
        <taxon>Alphaproteobacteria</taxon>
        <taxon>Sphingomonadales</taxon>
        <taxon>Sphingomonadaceae</taxon>
        <taxon>Sphingomonas</taxon>
    </lineage>
</organism>
<dbReference type="InterPro" id="IPR051052">
    <property type="entry name" value="Diverse_substrate_MTase"/>
</dbReference>
<name>A0A7W9BE31_9SPHN</name>
<dbReference type="GO" id="GO:0008168">
    <property type="term" value="F:methyltransferase activity"/>
    <property type="evidence" value="ECO:0007669"/>
    <property type="project" value="UniProtKB-KW"/>
</dbReference>